<dbReference type="InterPro" id="IPR044749">
    <property type="entry name" value="FANCM_DEXDc"/>
</dbReference>
<feature type="region of interest" description="Disordered" evidence="8">
    <location>
        <begin position="2220"/>
        <end position="2254"/>
    </location>
</feature>
<feature type="compositionally biased region" description="Polar residues" evidence="8">
    <location>
        <begin position="521"/>
        <end position="537"/>
    </location>
</feature>
<dbReference type="EnsemblMetazoa" id="XM_038215995.1">
    <property type="protein sequence ID" value="XP_038071923.1"/>
    <property type="gene ID" value="LOC119740630"/>
</dbReference>
<feature type="compositionally biased region" description="Low complexity" evidence="8">
    <location>
        <begin position="2424"/>
        <end position="2433"/>
    </location>
</feature>
<dbReference type="SUPFAM" id="SSF47781">
    <property type="entry name" value="RuvA domain 2-like"/>
    <property type="match status" value="1"/>
</dbReference>
<feature type="region of interest" description="Disordered" evidence="8">
    <location>
        <begin position="512"/>
        <end position="537"/>
    </location>
</feature>
<feature type="region of interest" description="Disordered" evidence="8">
    <location>
        <begin position="1290"/>
        <end position="1316"/>
    </location>
</feature>
<evidence type="ECO:0000256" key="2">
    <source>
        <dbReference type="ARBA" id="ARBA00009889"/>
    </source>
</evidence>
<feature type="compositionally biased region" description="Basic and acidic residues" evidence="8">
    <location>
        <begin position="2100"/>
        <end position="2112"/>
    </location>
</feature>
<dbReference type="InterPro" id="IPR039686">
    <property type="entry name" value="FANCM/Mph1-like_ID"/>
</dbReference>
<dbReference type="InterPro" id="IPR031879">
    <property type="entry name" value="FANCM-MHF-bd"/>
</dbReference>
<feature type="region of interest" description="Disordered" evidence="8">
    <location>
        <begin position="1583"/>
        <end position="1629"/>
    </location>
</feature>
<dbReference type="SMART" id="SM00490">
    <property type="entry name" value="HELICc"/>
    <property type="match status" value="1"/>
</dbReference>
<feature type="region of interest" description="Disordered" evidence="8">
    <location>
        <begin position="1751"/>
        <end position="1833"/>
    </location>
</feature>
<feature type="compositionally biased region" description="Polar residues" evidence="8">
    <location>
        <begin position="2238"/>
        <end position="2249"/>
    </location>
</feature>
<feature type="compositionally biased region" description="Low complexity" evidence="8">
    <location>
        <begin position="2459"/>
        <end position="2471"/>
    </location>
</feature>
<accession>A0A914B714</accession>
<dbReference type="GO" id="GO:0009378">
    <property type="term" value="F:four-way junction helicase activity"/>
    <property type="evidence" value="ECO:0007669"/>
    <property type="project" value="TreeGrafter"/>
</dbReference>
<keyword evidence="6" id="KW-0067">ATP-binding</keyword>
<feature type="region of interest" description="Disordered" evidence="8">
    <location>
        <begin position="869"/>
        <end position="939"/>
    </location>
</feature>
<dbReference type="Pfam" id="PF00271">
    <property type="entry name" value="Helicase_C"/>
    <property type="match status" value="1"/>
</dbReference>
<feature type="compositionally biased region" description="Polar residues" evidence="8">
    <location>
        <begin position="958"/>
        <end position="970"/>
    </location>
</feature>
<feature type="compositionally biased region" description="Low complexity" evidence="8">
    <location>
        <begin position="2290"/>
        <end position="2349"/>
    </location>
</feature>
<dbReference type="RefSeq" id="XP_038071923.1">
    <property type="nucleotide sequence ID" value="XM_038215995.1"/>
</dbReference>
<dbReference type="GeneID" id="119740630"/>
<evidence type="ECO:0008006" key="13">
    <source>
        <dbReference type="Google" id="ProtNLM"/>
    </source>
</evidence>
<dbReference type="OrthoDB" id="6513042at2759"/>
<comment type="similarity">
    <text evidence="2">Belongs to the DEAD box helicase family. DEAH subfamily. FANCM sub-subfamily.</text>
</comment>
<sequence>MSKQQTLFHHFASGTKTKSPRKENGNVTLQPARGQEAINQDDVTENFDDDLLLAACQDWEETTLIHPANESSIDRASKQDQAQQNVPWKTRLPSGQSPQNQPVPTATQLEDLPGFDASAGEIWIYPTNLPVRDYQYNIVQQALFRNTMVSLPTGLGKTLVAAVVMYNFYRWYPEGRVVFMAPTKPLVAQQIEACHNVMGIQQSDMAEMTGNMPPAERQKAWHKCRVFFLTPQVLMNDLSRRACPTQLVKCVVVDEAHKALGNHAYCQVVRELSKYSSEFRVLALSATPGSDLKAIQQVLTNLLISHIEIRSEDSIDIQRYVHERKVEKVVVPLDEELKAVRDQYLRILSVYVGRLTRCGALYNKDPASLTKFQILQSRDAFRQDPPPQVKSRGVVEGDFAICISLYHGFELLLQHGLRSLYSFLHSTVDSDKGFSRTRQELLRNAEFVQLMDALRDKFGGGEETDGLTNRSGLFSVPGTPRVKEVKPYVTSHPKMAKLQEIVLEHFRRFSANKAESPSADRPSTSKQHPQPAAPQSTRVMIFAQYRDSVNEIAEMLNRHRPLLRCMGFVGQASTGKNSKGISQKEQLRVVKEFREGGYNTLVCTCVGEEGLDIGDVDLIVCYDAHKSPIRLVQRMGRTGRKRQGRIVMLVTEGKEAAIYDRSQYSKKGIVKALQGNARSLQLYPNSPRMVPRGLNPAPHKMFITVKAFMNKEAKRRSAVGASSETRMESFLNKAKSTKKSSEFLSPEELAYWSANYKLDAAEKESLPSMPDRGRFITLGDKDKQHSRGGKSSHPEMSLSEWSPWQMSKQPVRLVQHSHRCHQFVELMEFIDLQNMTEGDDIYGLEMQTYLDQDDIIRPRKTGIENYCTKLPKDPSDDGDHLKKASKSKPQEPSLLDTVEETSLRSVGKKPGHERAKRKNRPMELMSSPSESNHSDDYLPDVFQDENANLVLPEEHSKISTSAETNGMRSGTRSKKGKANESSTADKPRKHKQKRKHLRPVMDSSDGDDDFTSNLRQERACGDMKTISLERDPKVASSELDSALDEAHGSPNHKGTDVIYDTPEPMDTDSDNFLIFKIPKKTSEPVPGNDLSSSLLNKTEDDLSFMFPTQSVFFPSSSKKDDPKPSEIRTGAGKSVIPPPPPSLASLDLLDDIDTTFNLSQHFQSESNHFGGQREPKNQPTILASCEGSFKVGDTPSVEKLQESQANESKLEESLEEVSFGALKDVNGIVSDEQSKTFTNRNRSSHDGDEEIQIETTDNDELKKNQLKSLGEIEPHFDLNVDFTFISSDEEVEMSEQQDTNKDKRSSIEKPSNRDNDVEEIDLENVGDDNLESIFGTPQAFDVETPMVESTLTASVIPAVNLLQAFKLAGKETPCNISMAKSRKPLQSRVSKRPSSATPETPKSGLGARTKTSFAGRLNSDETNGPSCAGNEKFDSRRELDLEIPDASKIGLSSLEVGRGRVQQEEDPAETEKLRMEVLGSAEPKFDLGFDLDSLEEDGSGEEDDIVAPSPNMERQQEYINLSQVAIPKGQLGSSVSRGTNRFQARISSTPVSKADSQLKSVPCTDFLSPIATDRKPVTEGCPGFDAHPPNLRVNESESSQITPTKNKVTEPARRQGQMRKSLSLSKKSPQQLQTVKYCDVSSPSSSQVQRNVTEDALPHPARGTCEAEVRQSTNVRLTVLGKRKSAPVTNLADESPIGVKRRMSEPAKASPIQSIVHSSPDTGVFSLTDARIGPDDLGEMETVEGEVIVLDEEDKKEVEEPIKDQGRKGAGPTDYPPVDIDENEELSQPIQRRKRRKAVALQSPPTPSFKTPVRPATGGSAKKTTRAKPLVFSSDDDLESPLIRRPKKRRQIIMTPVIDEADEDFIDESSCKKDTFVVATRTSSEKTQHTAGKDLQMNRIKKQTKKNKIASSFARGFLEEDVVVSDGEEYSSDEEGSDLDNSLEGFINNASQLTQASQSMLRVDDMHAVYMQSVRSPAGGGILHPDRNRFKMVHLEGQQPVPEDMEIFSQVPVQDESYYENSFVVREGEGDGGGMPRGSREQFDESIFENTINPDNIISARRRRRRNQGPSRAEQILREGRRKVLMSSSSTSTSNEETDAEQRRRDKKMQSRDKRRGQKVSGLGATHSVENPDSSGWLSTDKSSKQKSSSLVGPRRGPVNYPQVSPVKRTNVLHSTKDSVRTYTLDGEDESQVFNEEHKQGGSFPSQSQGSVTRHFLAGNTQQSNSCPNVVPNLKPVSGTNRPTSSISKTAEVASNGLTLAEKERAERLRRQEEKKREFMWKMEERKRQQQQQQHKQSQEQVHSQQQRDQLKPVVQHFQQQPQQQLHQVSSKQQHQQLDAHQQQTLPQHQHQKSEIFAGRSSHSAGPGISEVRLKKIHQQAQNSSLEQHQHLQQRQKFKQTFEQQQQPLVKKNNVQQQKAEMYAGRAANSARASSREVQVKKMHPQAKSSSLELRTPPSSNASLAASAVSAPTHKLRGNTSTVIPAATMQGSRSPPMSPSSMRLIGKITLAGSQDAVNRGKPVILIDSKELSSSSHIVSTLTLKHNLNPLICQLSGCDYIVSARMGVEKKSMSDFGNGANKTKLIDRVRHLCELFDRPCIILEKDRIKPGDEKKPKQIIRTKYFDSTLAALSKTHIKVLYSDSLDDTARILADLVRIEMRKGEGLAPPTTRNSTQEQVFKFYQSLPRVNYATALSLMRAFPCVQQLINSTPEQLKKAANISHQRSAEICCFLQHQFDEQMISLSSGR</sequence>
<dbReference type="Gene3D" id="1.20.1320.20">
    <property type="entry name" value="hef helicase domain"/>
    <property type="match status" value="1"/>
</dbReference>
<feature type="domain" description="Helicase ATP-binding" evidence="9">
    <location>
        <begin position="138"/>
        <end position="306"/>
    </location>
</feature>
<dbReference type="SUPFAM" id="SSF52980">
    <property type="entry name" value="Restriction endonuclease-like"/>
    <property type="match status" value="1"/>
</dbReference>
<dbReference type="EnsemblMetazoa" id="XM_038215994.1">
    <property type="protein sequence ID" value="XP_038071922.1"/>
    <property type="gene ID" value="LOC119740630"/>
</dbReference>
<feature type="compositionally biased region" description="Polar residues" evidence="8">
    <location>
        <begin position="79"/>
        <end position="106"/>
    </location>
</feature>
<dbReference type="CDD" id="cd20077">
    <property type="entry name" value="XPF_nuclease_FANCM"/>
    <property type="match status" value="1"/>
</dbReference>
<protein>
    <recommendedName>
        <fullName evidence="13">Fanconi anemia group M protein</fullName>
    </recommendedName>
</protein>
<feature type="compositionally biased region" description="Basic and acidic residues" evidence="8">
    <location>
        <begin position="1015"/>
        <end position="1033"/>
    </location>
</feature>
<keyword evidence="12" id="KW-1185">Reference proteome</keyword>
<feature type="compositionally biased region" description="Basic and acidic residues" evidence="8">
    <location>
        <begin position="870"/>
        <end position="882"/>
    </location>
</feature>
<keyword evidence="5" id="KW-0347">Helicase</keyword>
<dbReference type="CDD" id="cd18801">
    <property type="entry name" value="SF2_C_FANCM_Hef"/>
    <property type="match status" value="1"/>
</dbReference>
<feature type="region of interest" description="Disordered" evidence="8">
    <location>
        <begin position="769"/>
        <end position="801"/>
    </location>
</feature>
<dbReference type="GO" id="GO:0005524">
    <property type="term" value="F:ATP binding"/>
    <property type="evidence" value="ECO:0007669"/>
    <property type="project" value="UniProtKB-KW"/>
</dbReference>
<dbReference type="Gene3D" id="1.10.150.20">
    <property type="entry name" value="5' to 3' exonuclease, C-terminal subdomain"/>
    <property type="match status" value="1"/>
</dbReference>
<dbReference type="Proteomes" id="UP000887568">
    <property type="component" value="Unplaced"/>
</dbReference>
<dbReference type="InterPro" id="IPR010994">
    <property type="entry name" value="RuvA_2-like"/>
</dbReference>
<evidence type="ECO:0000256" key="3">
    <source>
        <dbReference type="ARBA" id="ARBA00022741"/>
    </source>
</evidence>
<dbReference type="InterPro" id="IPR014001">
    <property type="entry name" value="Helicase_ATP-bd"/>
</dbReference>
<evidence type="ECO:0000313" key="11">
    <source>
        <dbReference type="EnsemblMetazoa" id="XP_038071923.1"/>
    </source>
</evidence>
<dbReference type="GO" id="GO:0036297">
    <property type="term" value="P:interstrand cross-link repair"/>
    <property type="evidence" value="ECO:0007669"/>
    <property type="project" value="TreeGrafter"/>
</dbReference>
<dbReference type="SUPFAM" id="SSF52540">
    <property type="entry name" value="P-loop containing nucleoside triphosphate hydrolases"/>
    <property type="match status" value="1"/>
</dbReference>
<feature type="compositionally biased region" description="Basic residues" evidence="8">
    <location>
        <begin position="987"/>
        <end position="998"/>
    </location>
</feature>
<dbReference type="SMART" id="SM00891">
    <property type="entry name" value="ERCC4"/>
    <property type="match status" value="1"/>
</dbReference>
<proteinExistence type="inferred from homology"/>
<dbReference type="Gene3D" id="3.40.50.300">
    <property type="entry name" value="P-loop containing nucleotide triphosphate hydrolases"/>
    <property type="match status" value="2"/>
</dbReference>
<evidence type="ECO:0000256" key="1">
    <source>
        <dbReference type="ARBA" id="ARBA00004123"/>
    </source>
</evidence>
<evidence type="ECO:0000313" key="12">
    <source>
        <dbReference type="Proteomes" id="UP000887568"/>
    </source>
</evidence>
<name>A0A914B714_PATMI</name>
<dbReference type="PROSITE" id="PS51194">
    <property type="entry name" value="HELICASE_CTER"/>
    <property type="match status" value="1"/>
</dbReference>
<evidence type="ECO:0000256" key="6">
    <source>
        <dbReference type="ARBA" id="ARBA00022840"/>
    </source>
</evidence>
<dbReference type="GO" id="GO:0004518">
    <property type="term" value="F:nuclease activity"/>
    <property type="evidence" value="ECO:0007669"/>
    <property type="project" value="InterPro"/>
</dbReference>
<organism evidence="11 12">
    <name type="scientific">Patiria miniata</name>
    <name type="common">Bat star</name>
    <name type="synonym">Asterina miniata</name>
    <dbReference type="NCBI Taxonomy" id="46514"/>
    <lineage>
        <taxon>Eukaryota</taxon>
        <taxon>Metazoa</taxon>
        <taxon>Echinodermata</taxon>
        <taxon>Eleutherozoa</taxon>
        <taxon>Asterozoa</taxon>
        <taxon>Asteroidea</taxon>
        <taxon>Valvatacea</taxon>
        <taxon>Valvatida</taxon>
        <taxon>Asterinidae</taxon>
        <taxon>Patiria</taxon>
    </lineage>
</organism>
<feature type="region of interest" description="Disordered" evidence="8">
    <location>
        <begin position="951"/>
        <end position="1057"/>
    </location>
</feature>
<feature type="compositionally biased region" description="Basic and acidic residues" evidence="8">
    <location>
        <begin position="1753"/>
        <end position="1767"/>
    </location>
</feature>
<feature type="region of interest" description="Disordered" evidence="8">
    <location>
        <begin position="1378"/>
        <end position="1432"/>
    </location>
</feature>
<feature type="domain" description="Helicase C-terminal" evidence="10">
    <location>
        <begin position="524"/>
        <end position="688"/>
    </location>
</feature>
<dbReference type="InterPro" id="IPR006166">
    <property type="entry name" value="ERCC4_domain"/>
</dbReference>
<evidence type="ECO:0000256" key="8">
    <source>
        <dbReference type="SAM" id="MobiDB-lite"/>
    </source>
</evidence>
<evidence type="ECO:0000256" key="4">
    <source>
        <dbReference type="ARBA" id="ARBA00022801"/>
    </source>
</evidence>
<dbReference type="InterPro" id="IPR001650">
    <property type="entry name" value="Helicase_C-like"/>
</dbReference>
<dbReference type="Pfam" id="PF02732">
    <property type="entry name" value="ERCC4"/>
    <property type="match status" value="1"/>
</dbReference>
<dbReference type="GO" id="GO:0000400">
    <property type="term" value="F:four-way junction DNA binding"/>
    <property type="evidence" value="ECO:0007669"/>
    <property type="project" value="TreeGrafter"/>
</dbReference>
<dbReference type="InterPro" id="IPR011545">
    <property type="entry name" value="DEAD/DEAH_box_helicase_dom"/>
</dbReference>
<dbReference type="InterPro" id="IPR027417">
    <property type="entry name" value="P-loop_NTPase"/>
</dbReference>
<dbReference type="OMA" id="HNPGGSH"/>
<dbReference type="Gene3D" id="3.40.50.10130">
    <property type="match status" value="1"/>
</dbReference>
<feature type="compositionally biased region" description="Basic residues" evidence="8">
    <location>
        <begin position="906"/>
        <end position="919"/>
    </location>
</feature>
<dbReference type="PROSITE" id="PS51192">
    <property type="entry name" value="HELICASE_ATP_BIND_1"/>
    <property type="match status" value="1"/>
</dbReference>
<dbReference type="PANTHER" id="PTHR14025:SF20">
    <property type="entry name" value="FANCONI ANEMIA GROUP M PROTEIN"/>
    <property type="match status" value="1"/>
</dbReference>
<feature type="region of interest" description="Disordered" evidence="8">
    <location>
        <begin position="1"/>
        <end position="30"/>
    </location>
</feature>
<dbReference type="Pfam" id="PF16783">
    <property type="entry name" value="FANCM-MHF_bd"/>
    <property type="match status" value="1"/>
</dbReference>
<keyword evidence="7" id="KW-0539">Nucleus</keyword>
<dbReference type="CDD" id="cd12091">
    <property type="entry name" value="FANCM_ID"/>
    <property type="match status" value="1"/>
</dbReference>
<dbReference type="GO" id="GO:0045003">
    <property type="term" value="P:double-strand break repair via synthesis-dependent strand annealing"/>
    <property type="evidence" value="ECO:0007669"/>
    <property type="project" value="TreeGrafter"/>
</dbReference>
<dbReference type="FunFam" id="3.40.50.300:FF:000861">
    <property type="entry name" value="Fanconi anemia, complementation group M"/>
    <property type="match status" value="1"/>
</dbReference>
<keyword evidence="4" id="KW-0378">Hydrolase</keyword>
<feature type="compositionally biased region" description="Basic and acidic residues" evidence="8">
    <location>
        <begin position="1298"/>
        <end position="1315"/>
    </location>
</feature>
<feature type="compositionally biased region" description="Polar residues" evidence="8">
    <location>
        <begin position="1596"/>
        <end position="1606"/>
    </location>
</feature>
<feature type="region of interest" description="Disordered" evidence="8">
    <location>
        <begin position="2026"/>
        <end position="2179"/>
    </location>
</feature>
<dbReference type="Pfam" id="PF00270">
    <property type="entry name" value="DEAD"/>
    <property type="match status" value="1"/>
</dbReference>
<feature type="compositionally biased region" description="Basic residues" evidence="8">
    <location>
        <begin position="1380"/>
        <end position="1391"/>
    </location>
</feature>
<comment type="subcellular location">
    <subcellularLocation>
        <location evidence="1">Nucleus</location>
    </subcellularLocation>
</comment>
<dbReference type="RefSeq" id="XP_038071922.1">
    <property type="nucleotide sequence ID" value="XM_038215994.1"/>
</dbReference>
<evidence type="ECO:0000256" key="5">
    <source>
        <dbReference type="ARBA" id="ARBA00022806"/>
    </source>
</evidence>
<keyword evidence="3" id="KW-0547">Nucleotide-binding</keyword>
<dbReference type="CTD" id="57697"/>
<dbReference type="PANTHER" id="PTHR14025">
    <property type="entry name" value="FANCONI ANEMIA GROUP M FANCM FAMILY MEMBER"/>
    <property type="match status" value="1"/>
</dbReference>
<evidence type="ECO:0000259" key="10">
    <source>
        <dbReference type="PROSITE" id="PS51194"/>
    </source>
</evidence>
<feature type="compositionally biased region" description="Basic and acidic residues" evidence="8">
    <location>
        <begin position="1117"/>
        <end position="1126"/>
    </location>
</feature>
<dbReference type="GO" id="GO:0043138">
    <property type="term" value="F:3'-5' DNA helicase activity"/>
    <property type="evidence" value="ECO:0007669"/>
    <property type="project" value="InterPro"/>
</dbReference>
<feature type="compositionally biased region" description="Low complexity" evidence="8">
    <location>
        <begin position="1620"/>
        <end position="1629"/>
    </location>
</feature>
<dbReference type="CDD" id="cd18033">
    <property type="entry name" value="DEXDc_FANCM"/>
    <property type="match status" value="1"/>
</dbReference>
<feature type="region of interest" description="Disordered" evidence="8">
    <location>
        <begin position="2283"/>
        <end position="2479"/>
    </location>
</feature>
<feature type="compositionally biased region" description="Basic and acidic residues" evidence="8">
    <location>
        <begin position="769"/>
        <end position="785"/>
    </location>
</feature>
<evidence type="ECO:0000259" key="9">
    <source>
        <dbReference type="PROSITE" id="PS51192"/>
    </source>
</evidence>
<dbReference type="GO" id="GO:0005634">
    <property type="term" value="C:nucleus"/>
    <property type="evidence" value="ECO:0007669"/>
    <property type="project" value="UniProtKB-SubCell"/>
</dbReference>
<dbReference type="InterPro" id="IPR011335">
    <property type="entry name" value="Restrct_endonuc-II-like"/>
</dbReference>
<feature type="region of interest" description="Disordered" evidence="8">
    <location>
        <begin position="67"/>
        <end position="106"/>
    </location>
</feature>
<evidence type="ECO:0000256" key="7">
    <source>
        <dbReference type="ARBA" id="ARBA00023242"/>
    </source>
</evidence>
<reference evidence="11" key="1">
    <citation type="submission" date="2022-11" db="UniProtKB">
        <authorList>
            <consortium name="EnsemblMetazoa"/>
        </authorList>
    </citation>
    <scope>IDENTIFICATION</scope>
</reference>
<feature type="compositionally biased region" description="Polar residues" evidence="8">
    <location>
        <begin position="2128"/>
        <end position="2141"/>
    </location>
</feature>
<feature type="region of interest" description="Disordered" evidence="8">
    <location>
        <begin position="1113"/>
        <end position="1147"/>
    </location>
</feature>
<dbReference type="GO" id="GO:0016787">
    <property type="term" value="F:hydrolase activity"/>
    <property type="evidence" value="ECO:0007669"/>
    <property type="project" value="UniProtKB-KW"/>
</dbReference>
<dbReference type="InterPro" id="IPR047418">
    <property type="entry name" value="XPF_nuclease_FANCM"/>
</dbReference>
<dbReference type="SMART" id="SM00487">
    <property type="entry name" value="DEXDc"/>
    <property type="match status" value="1"/>
</dbReference>